<dbReference type="GO" id="GO:0031902">
    <property type="term" value="C:late endosome membrane"/>
    <property type="evidence" value="ECO:0007669"/>
    <property type="project" value="TreeGrafter"/>
</dbReference>
<dbReference type="GO" id="GO:0005886">
    <property type="term" value="C:plasma membrane"/>
    <property type="evidence" value="ECO:0007669"/>
    <property type="project" value="TreeGrafter"/>
</dbReference>
<protein>
    <recommendedName>
        <fullName evidence="1">Methyltransferase FkbM domain-containing protein</fullName>
    </recommendedName>
</protein>
<dbReference type="GO" id="GO:0005794">
    <property type="term" value="C:Golgi apparatus"/>
    <property type="evidence" value="ECO:0007669"/>
    <property type="project" value="TreeGrafter"/>
</dbReference>
<dbReference type="InterPro" id="IPR006342">
    <property type="entry name" value="FkbM_mtfrase"/>
</dbReference>
<accession>A0A6C0I4C4</accession>
<evidence type="ECO:0000313" key="2">
    <source>
        <dbReference type="EMBL" id="QHT87642.1"/>
    </source>
</evidence>
<dbReference type="GO" id="GO:0006888">
    <property type="term" value="P:endoplasmic reticulum to Golgi vesicle-mediated transport"/>
    <property type="evidence" value="ECO:0007669"/>
    <property type="project" value="TreeGrafter"/>
</dbReference>
<dbReference type="PANTHER" id="PTHR34009:SF2">
    <property type="entry name" value="PROTEIN STAR"/>
    <property type="match status" value="1"/>
</dbReference>
<dbReference type="Gene3D" id="3.40.50.150">
    <property type="entry name" value="Vaccinia Virus protein VP39"/>
    <property type="match status" value="1"/>
</dbReference>
<name>A0A6C0I4C4_9ZZZZ</name>
<dbReference type="Pfam" id="PF05050">
    <property type="entry name" value="Methyltransf_21"/>
    <property type="match status" value="1"/>
</dbReference>
<dbReference type="SUPFAM" id="SSF53335">
    <property type="entry name" value="S-adenosyl-L-methionine-dependent methyltransferases"/>
    <property type="match status" value="1"/>
</dbReference>
<dbReference type="GO" id="GO:0005789">
    <property type="term" value="C:endoplasmic reticulum membrane"/>
    <property type="evidence" value="ECO:0007669"/>
    <property type="project" value="TreeGrafter"/>
</dbReference>
<evidence type="ECO:0000259" key="1">
    <source>
        <dbReference type="Pfam" id="PF05050"/>
    </source>
</evidence>
<reference evidence="2" key="1">
    <citation type="journal article" date="2020" name="Nature">
        <title>Giant virus diversity and host interactions through global metagenomics.</title>
        <authorList>
            <person name="Schulz F."/>
            <person name="Roux S."/>
            <person name="Paez-Espino D."/>
            <person name="Jungbluth S."/>
            <person name="Walsh D.A."/>
            <person name="Denef V.J."/>
            <person name="McMahon K.D."/>
            <person name="Konstantinidis K.T."/>
            <person name="Eloe-Fadrosh E.A."/>
            <person name="Kyrpides N.C."/>
            <person name="Woyke T."/>
        </authorList>
    </citation>
    <scope>NUCLEOTIDE SEQUENCE</scope>
    <source>
        <strain evidence="2">GVMAG-M-3300023184-190</strain>
    </source>
</reference>
<dbReference type="AlphaFoldDB" id="A0A6C0I4C4"/>
<dbReference type="InterPro" id="IPR029063">
    <property type="entry name" value="SAM-dependent_MTases_sf"/>
</dbReference>
<sequence length="203" mass="23642">MFYGQHKEDAYLSTLFPDDLPDLSRVCIEVGAYDGVNGSNTYHFEQKGWRALCIEPIDGPFQNCLRYRKECVNCCISSEDSEDKEFHIFCLGDNLSAISGLEPDQRLIESHSHMITDRRKCMVKVRSLTSLLDELNYPKNIDFISIDTENTEMDVLKGIDFTKYNIKAMIIENNFNEPFCEDYLKQFGYKKIHRVVVNDFYIK</sequence>
<dbReference type="EMBL" id="MN740095">
    <property type="protein sequence ID" value="QHT87642.1"/>
    <property type="molecule type" value="Genomic_DNA"/>
</dbReference>
<feature type="domain" description="Methyltransferase FkbM" evidence="1">
    <location>
        <begin position="29"/>
        <end position="189"/>
    </location>
</feature>
<dbReference type="PANTHER" id="PTHR34009">
    <property type="entry name" value="PROTEIN STAR"/>
    <property type="match status" value="1"/>
</dbReference>
<dbReference type="GO" id="GO:0016197">
    <property type="term" value="P:endosomal transport"/>
    <property type="evidence" value="ECO:0007669"/>
    <property type="project" value="TreeGrafter"/>
</dbReference>
<proteinExistence type="predicted"/>
<dbReference type="InterPro" id="IPR053202">
    <property type="entry name" value="EGF_Rcpt_Signaling_Reg"/>
</dbReference>
<organism evidence="2">
    <name type="scientific">viral metagenome</name>
    <dbReference type="NCBI Taxonomy" id="1070528"/>
    <lineage>
        <taxon>unclassified sequences</taxon>
        <taxon>metagenomes</taxon>
        <taxon>organismal metagenomes</taxon>
    </lineage>
</organism>